<name>A0A1R1SJZ9_9ACTN</name>
<gene>
    <name evidence="1" type="ORF">SPAR_15186</name>
</gene>
<dbReference type="Proteomes" id="UP000186168">
    <property type="component" value="Unassembled WGS sequence"/>
</dbReference>
<comment type="caution">
    <text evidence="1">The sequence shown here is derived from an EMBL/GenBank/DDBJ whole genome shotgun (WGS) entry which is preliminary data.</text>
</comment>
<protein>
    <submittedName>
        <fullName evidence="1">Uncharacterized protein</fullName>
    </submittedName>
</protein>
<dbReference type="AlphaFoldDB" id="A0A1R1SJZ9"/>
<keyword evidence="2" id="KW-1185">Reference proteome</keyword>
<evidence type="ECO:0000313" key="1">
    <source>
        <dbReference type="EMBL" id="OMI38604.1"/>
    </source>
</evidence>
<reference evidence="1 2" key="1">
    <citation type="submission" date="2013-05" db="EMBL/GenBank/DDBJ databases">
        <title>Genome sequence of Streptomyces sparsogenes DSM 40356.</title>
        <authorList>
            <person name="Coyne S."/>
            <person name="Seebeck F.P."/>
        </authorList>
    </citation>
    <scope>NUCLEOTIDE SEQUENCE [LARGE SCALE GENOMIC DNA]</scope>
    <source>
        <strain evidence="1 2">DSM 40356</strain>
    </source>
</reference>
<sequence>MTADEIDRFLSSMARASDLLLRESNAEEHRRDELNDLNEALIQRRANGQGSMADPDSVLLSVRLRLATDAATRQRNAAREFVSWWADAATVAWRGAALGTPVQYARLAGAAPETLLADEEFAALPKIDEHTRQLVELSASLASPPYPRPAKGDTEDLVAMTEDLASRSGLRIRVNNAGDVEAVEGEDPEARRCRLWGDFWVEHRIPALPGPEDLEELFTRAPSDIGTRLRAATKAVVGAVVAASRMDEMESKEAAWTAEEIEDYDRLMEQWCGLTVMLADYARIITKSLPALRSVGSEGASA</sequence>
<dbReference type="EMBL" id="ASQP01000218">
    <property type="protein sequence ID" value="OMI38604.1"/>
    <property type="molecule type" value="Genomic_DNA"/>
</dbReference>
<evidence type="ECO:0000313" key="2">
    <source>
        <dbReference type="Proteomes" id="UP000186168"/>
    </source>
</evidence>
<organism evidence="1 2">
    <name type="scientific">Streptomyces sparsogenes DSM 40356</name>
    <dbReference type="NCBI Taxonomy" id="1331668"/>
    <lineage>
        <taxon>Bacteria</taxon>
        <taxon>Bacillati</taxon>
        <taxon>Actinomycetota</taxon>
        <taxon>Actinomycetes</taxon>
        <taxon>Kitasatosporales</taxon>
        <taxon>Streptomycetaceae</taxon>
        <taxon>Streptomyces</taxon>
    </lineage>
</organism>
<accession>A0A1R1SJZ9</accession>
<proteinExistence type="predicted"/>